<dbReference type="Proteomes" id="UP000644660">
    <property type="component" value="Unassembled WGS sequence"/>
</dbReference>
<dbReference type="Gene3D" id="3.30.750.24">
    <property type="entry name" value="STAS domain"/>
    <property type="match status" value="1"/>
</dbReference>
<evidence type="ECO:0000256" key="1">
    <source>
        <dbReference type="ARBA" id="ARBA00004141"/>
    </source>
</evidence>
<evidence type="ECO:0000256" key="5">
    <source>
        <dbReference type="SAM" id="MobiDB-lite"/>
    </source>
</evidence>
<reference evidence="8 9" key="1">
    <citation type="submission" date="2020-05" db="EMBL/GenBank/DDBJ databases">
        <authorList>
            <person name="Casaregola S."/>
            <person name="Devillers H."/>
            <person name="Grondin C."/>
        </authorList>
    </citation>
    <scope>NUCLEOTIDE SEQUENCE [LARGE SCALE GENOMIC DNA]</scope>
    <source>
        <strain evidence="8 9">CLIB 1767</strain>
    </source>
</reference>
<organism evidence="8 9">
    <name type="scientific">Maudiozyma barnettii</name>
    <dbReference type="NCBI Taxonomy" id="61262"/>
    <lineage>
        <taxon>Eukaryota</taxon>
        <taxon>Fungi</taxon>
        <taxon>Dikarya</taxon>
        <taxon>Ascomycota</taxon>
        <taxon>Saccharomycotina</taxon>
        <taxon>Saccharomycetes</taxon>
        <taxon>Saccharomycetales</taxon>
        <taxon>Saccharomycetaceae</taxon>
        <taxon>Maudiozyma</taxon>
    </lineage>
</organism>
<gene>
    <name evidence="8" type="ORF">KABA2_06S06402</name>
</gene>
<proteinExistence type="predicted"/>
<dbReference type="SUPFAM" id="SSF52091">
    <property type="entry name" value="SpoIIaa-like"/>
    <property type="match status" value="1"/>
</dbReference>
<comment type="caution">
    <text evidence="8">The sequence shown here is derived from an EMBL/GenBank/DDBJ whole genome shotgun (WGS) entry which is preliminary data.</text>
</comment>
<feature type="compositionally biased region" description="Low complexity" evidence="5">
    <location>
        <begin position="60"/>
        <end position="71"/>
    </location>
</feature>
<dbReference type="RefSeq" id="XP_041407325.1">
    <property type="nucleotide sequence ID" value="XM_041551391.1"/>
</dbReference>
<feature type="transmembrane region" description="Helical" evidence="6">
    <location>
        <begin position="262"/>
        <end position="284"/>
    </location>
</feature>
<dbReference type="NCBIfam" id="TIGR00815">
    <property type="entry name" value="sulP"/>
    <property type="match status" value="1"/>
</dbReference>
<dbReference type="Pfam" id="PF00916">
    <property type="entry name" value="Sulfate_transp"/>
    <property type="match status" value="1"/>
</dbReference>
<dbReference type="GO" id="GO:0008271">
    <property type="term" value="F:secondary active sulfate transmembrane transporter activity"/>
    <property type="evidence" value="ECO:0007669"/>
    <property type="project" value="InterPro"/>
</dbReference>
<dbReference type="InterPro" id="IPR002645">
    <property type="entry name" value="STAS_dom"/>
</dbReference>
<accession>A0A8H2VHC4</accession>
<feature type="transmembrane region" description="Helical" evidence="6">
    <location>
        <begin position="365"/>
        <end position="388"/>
    </location>
</feature>
<dbReference type="InterPro" id="IPR036513">
    <property type="entry name" value="STAS_dom_sf"/>
</dbReference>
<dbReference type="GO" id="GO:0016020">
    <property type="term" value="C:membrane"/>
    <property type="evidence" value="ECO:0007669"/>
    <property type="project" value="UniProtKB-SubCell"/>
</dbReference>
<feature type="transmembrane region" description="Helical" evidence="6">
    <location>
        <begin position="151"/>
        <end position="173"/>
    </location>
</feature>
<keyword evidence="2 6" id="KW-0812">Transmembrane</keyword>
<dbReference type="GeneID" id="64858526"/>
<evidence type="ECO:0000313" key="8">
    <source>
        <dbReference type="EMBL" id="CAB4255481.1"/>
    </source>
</evidence>
<dbReference type="InterPro" id="IPR001902">
    <property type="entry name" value="SLC26A/SulP_fam"/>
</dbReference>
<feature type="region of interest" description="Disordered" evidence="5">
    <location>
        <begin position="60"/>
        <end position="79"/>
    </location>
</feature>
<keyword evidence="3 6" id="KW-1133">Transmembrane helix</keyword>
<dbReference type="AlphaFoldDB" id="A0A8H2VHC4"/>
<feature type="region of interest" description="Disordered" evidence="5">
    <location>
        <begin position="1"/>
        <end position="38"/>
    </location>
</feature>
<feature type="transmembrane region" description="Helical" evidence="6">
    <location>
        <begin position="492"/>
        <end position="512"/>
    </location>
</feature>
<evidence type="ECO:0000256" key="3">
    <source>
        <dbReference type="ARBA" id="ARBA00022989"/>
    </source>
</evidence>
<evidence type="ECO:0000313" key="9">
    <source>
        <dbReference type="Proteomes" id="UP000644660"/>
    </source>
</evidence>
<evidence type="ECO:0000256" key="2">
    <source>
        <dbReference type="ARBA" id="ARBA00022692"/>
    </source>
</evidence>
<feature type="transmembrane region" description="Helical" evidence="6">
    <location>
        <begin position="235"/>
        <end position="255"/>
    </location>
</feature>
<name>A0A8H2VHC4_9SACH</name>
<protein>
    <submittedName>
        <fullName evidence="8">Similar to Saccharomyces cerevisiae YLR092W SUL2 High affinity sulfate permease</fullName>
    </submittedName>
</protein>
<dbReference type="PROSITE" id="PS50801">
    <property type="entry name" value="STAS"/>
    <property type="match status" value="1"/>
</dbReference>
<dbReference type="CDD" id="cd07042">
    <property type="entry name" value="STAS_SulP_like_sulfate_transporter"/>
    <property type="match status" value="1"/>
</dbReference>
<dbReference type="InterPro" id="IPR011547">
    <property type="entry name" value="SLC26A/SulP_dom"/>
</dbReference>
<dbReference type="EMBL" id="CAEFZW010000006">
    <property type="protein sequence ID" value="CAB4255481.1"/>
    <property type="molecule type" value="Genomic_DNA"/>
</dbReference>
<dbReference type="InterPro" id="IPR018045">
    <property type="entry name" value="S04_transporter_CS"/>
</dbReference>
<comment type="subcellular location">
    <subcellularLocation>
        <location evidence="1">Membrane</location>
        <topology evidence="1">Multi-pass membrane protein</topology>
    </subcellularLocation>
</comment>
<feature type="domain" description="STAS" evidence="7">
    <location>
        <begin position="714"/>
        <end position="872"/>
    </location>
</feature>
<keyword evidence="4 6" id="KW-0472">Membrane</keyword>
<keyword evidence="9" id="KW-1185">Reference proteome</keyword>
<dbReference type="PROSITE" id="PS01130">
    <property type="entry name" value="SLC26A"/>
    <property type="match status" value="1"/>
</dbReference>
<feature type="transmembrane region" description="Helical" evidence="6">
    <location>
        <begin position="461"/>
        <end position="480"/>
    </location>
</feature>
<dbReference type="OrthoDB" id="288203at2759"/>
<sequence>MAEEQLDGDSRRRYQFDEGNIEENLELPDYRGSNDFSDEANLDDLEEQYNQYKDEENTNTNTITANHSSNNQNNQYDTSKKSNAKISQISFLNDSNVDSGSNINIPSFYEHKLSFKEYYRHDLKEYCSWKSVGNYCLSIFPVVQWMPHYNYMWFIQDLIAGITIGCVLVPQSMSYAQIATLPPQYGLYSSFIGAFIYSLFATSKDVCIGPVAVMSLETAKVVAKVTAKLSADSDITAPIIATTLAFLCGIIALGVGLLRLGFLVELISLNAVSGFMTGSALSIMSGQVPSLMGYSSKLNTRQSTYKVIIETLKHLPDTKLDAVFGLIPLVILYVWKWWCNNMGPKLAERHYGRKNPKLNFFIQKFYFYAQACRNAIVIIVFTCISWAITRGKTKAERRIKVLGTVPSGLKDVGVFDLRDDLMSKIAPELPASVIVLLLEHISIAKSFGRVNDYKIVPDQELIAIGVTNLLGTFFMAYPATGSFSRSALKAKCNVKTPFSGIISGACVLLALYCLTGAFFYIPSATLSAVIIHAVSDLVASYQTSWNFWKMNPLDFLCFIVTVFITVFSSIENGIYFAMCWSAALLILKVTFPAGKFLGYIQIAEVVNGNVINDPSIIISEPLSENDEEDSNIDSTKEDTSRFAKIKGKMFSSSKKSQNKEFNSDEYKKNLYETINQNEANESTSKLNYYNKWVPFDHAYTKELNPDCHILAPPPGILVYRLSDSYTYLNCSRHFDILFDEVKKQTKRGKLIQHSKKSDRPWNDPGPWEPPTFYKGLFKRGKLSWFSKNKKKESDSEDIASGINQNTNLDTGVVIDERPLLKIICLDFSQVSQVDATALQSLVDLRKSINKYADRQVEFHFSGITSPWVKRGLVNMKFGKLNEEFSDESIITGHTSYHLARSQKGSDDSSNLDDSFEDLESRTTYQVNAASGTNLPFFHLDIPDFSKWNI</sequence>
<feature type="transmembrane region" description="Helical" evidence="6">
    <location>
        <begin position="551"/>
        <end position="568"/>
    </location>
</feature>
<evidence type="ECO:0000259" key="7">
    <source>
        <dbReference type="PROSITE" id="PS50801"/>
    </source>
</evidence>
<dbReference type="PANTHER" id="PTHR11814">
    <property type="entry name" value="SULFATE TRANSPORTER"/>
    <property type="match status" value="1"/>
</dbReference>
<evidence type="ECO:0000256" key="6">
    <source>
        <dbReference type="SAM" id="Phobius"/>
    </source>
</evidence>
<evidence type="ECO:0000256" key="4">
    <source>
        <dbReference type="ARBA" id="ARBA00023136"/>
    </source>
</evidence>